<name>X0TI01_9ZZZZ</name>
<organism evidence="2">
    <name type="scientific">marine sediment metagenome</name>
    <dbReference type="NCBI Taxonomy" id="412755"/>
    <lineage>
        <taxon>unclassified sequences</taxon>
        <taxon>metagenomes</taxon>
        <taxon>ecological metagenomes</taxon>
    </lineage>
</organism>
<dbReference type="Pfam" id="PF07478">
    <property type="entry name" value="Dala_Dala_lig_C"/>
    <property type="match status" value="1"/>
</dbReference>
<comment type="caution">
    <text evidence="2">The sequence shown here is derived from an EMBL/GenBank/DDBJ whole genome shotgun (WGS) entry which is preliminary data.</text>
</comment>
<protein>
    <recommendedName>
        <fullName evidence="1">D-alanine--D-alanine ligase C-terminal domain-containing protein</fullName>
    </recommendedName>
</protein>
<dbReference type="EMBL" id="BARS01014415">
    <property type="protein sequence ID" value="GAF93158.1"/>
    <property type="molecule type" value="Genomic_DNA"/>
</dbReference>
<feature type="non-terminal residue" evidence="2">
    <location>
        <position position="68"/>
    </location>
</feature>
<dbReference type="SUPFAM" id="SSF56059">
    <property type="entry name" value="Glutathione synthetase ATP-binding domain-like"/>
    <property type="match status" value="1"/>
</dbReference>
<dbReference type="Gene3D" id="3.30.470.20">
    <property type="entry name" value="ATP-grasp fold, B domain"/>
    <property type="match status" value="1"/>
</dbReference>
<gene>
    <name evidence="2" type="ORF">S01H1_24321</name>
</gene>
<feature type="non-terminal residue" evidence="2">
    <location>
        <position position="1"/>
    </location>
</feature>
<evidence type="ECO:0000313" key="2">
    <source>
        <dbReference type="EMBL" id="GAF93158.1"/>
    </source>
</evidence>
<sequence>EVSCGVIGNSEPEALPVIEIIPQKEHRFFSYTAKYVPGESKEICPATLSDEVCKKIQAYALKAHSVLG</sequence>
<accession>X0TI01</accession>
<feature type="domain" description="D-alanine--D-alanine ligase C-terminal" evidence="1">
    <location>
        <begin position="1"/>
        <end position="68"/>
    </location>
</feature>
<evidence type="ECO:0000259" key="1">
    <source>
        <dbReference type="Pfam" id="PF07478"/>
    </source>
</evidence>
<dbReference type="AlphaFoldDB" id="X0TI01"/>
<reference evidence="2" key="1">
    <citation type="journal article" date="2014" name="Front. Microbiol.">
        <title>High frequency of phylogenetically diverse reductive dehalogenase-homologous genes in deep subseafloor sedimentary metagenomes.</title>
        <authorList>
            <person name="Kawai M."/>
            <person name="Futagami T."/>
            <person name="Toyoda A."/>
            <person name="Takaki Y."/>
            <person name="Nishi S."/>
            <person name="Hori S."/>
            <person name="Arai W."/>
            <person name="Tsubouchi T."/>
            <person name="Morono Y."/>
            <person name="Uchiyama I."/>
            <person name="Ito T."/>
            <person name="Fujiyama A."/>
            <person name="Inagaki F."/>
            <person name="Takami H."/>
        </authorList>
    </citation>
    <scope>NUCLEOTIDE SEQUENCE</scope>
    <source>
        <strain evidence="2">Expedition CK06-06</strain>
    </source>
</reference>
<dbReference type="InterPro" id="IPR011095">
    <property type="entry name" value="Dala_Dala_lig_C"/>
</dbReference>
<dbReference type="GO" id="GO:0008716">
    <property type="term" value="F:D-alanine-D-alanine ligase activity"/>
    <property type="evidence" value="ECO:0007669"/>
    <property type="project" value="InterPro"/>
</dbReference>
<proteinExistence type="predicted"/>